<gene>
    <name evidence="10" type="ordered locus">sce0734</name>
</gene>
<dbReference type="InterPro" id="IPR051198">
    <property type="entry name" value="BchE-like"/>
</dbReference>
<evidence type="ECO:0000256" key="2">
    <source>
        <dbReference type="ARBA" id="ARBA00022603"/>
    </source>
</evidence>
<dbReference type="CDD" id="cd02068">
    <property type="entry name" value="radical_SAM_B12_BD"/>
    <property type="match status" value="1"/>
</dbReference>
<evidence type="ECO:0000256" key="3">
    <source>
        <dbReference type="ARBA" id="ARBA00022679"/>
    </source>
</evidence>
<accession>A9ENR5</accession>
<dbReference type="GO" id="GO:0046872">
    <property type="term" value="F:metal ion binding"/>
    <property type="evidence" value="ECO:0007669"/>
    <property type="project" value="UniProtKB-KW"/>
</dbReference>
<keyword evidence="11" id="KW-1185">Reference proteome</keyword>
<evidence type="ECO:0000256" key="6">
    <source>
        <dbReference type="ARBA" id="ARBA00023004"/>
    </source>
</evidence>
<dbReference type="PROSITE" id="PS51332">
    <property type="entry name" value="B12_BINDING"/>
    <property type="match status" value="1"/>
</dbReference>
<dbReference type="STRING" id="448385.sce0734"/>
<evidence type="ECO:0000313" key="11">
    <source>
        <dbReference type="Proteomes" id="UP000002139"/>
    </source>
</evidence>
<dbReference type="Gene3D" id="3.80.30.20">
    <property type="entry name" value="tm_1862 like domain"/>
    <property type="match status" value="1"/>
</dbReference>
<dbReference type="InterPro" id="IPR007197">
    <property type="entry name" value="rSAM"/>
</dbReference>
<dbReference type="SMART" id="SM00729">
    <property type="entry name" value="Elp3"/>
    <property type="match status" value="1"/>
</dbReference>
<dbReference type="InterPro" id="IPR006638">
    <property type="entry name" value="Elp3/MiaA/NifB-like_rSAM"/>
</dbReference>
<keyword evidence="2" id="KW-0489">Methyltransferase</keyword>
<evidence type="ECO:0000256" key="7">
    <source>
        <dbReference type="ARBA" id="ARBA00023014"/>
    </source>
</evidence>
<name>A9ENR5_SORC5</name>
<proteinExistence type="predicted"/>
<sequence length="568" mass="64220">MEPPESRWTSRRLPSAMRSWHHRRARRGSNRQTLAEVRPMGVKVLFIVKEIEGAEPLGALYVAGCLEQAGHECKFIGTRGNDVLAEVRRYGPDVIAFGATTGLHRYYLGLNHHIKQHYPKAVSLMGGPHATYYPEVIQTPGLDVVCQGEGEDAAVELCDALARGDDHRGIRDLWVKSEGKIYRNPARGLRRDLDAIPFPPRRLLYEYDDSLRRRPLKSFTTNRGCPFPCSYCFNPSLVEHYGSSWKKVRVRSPENVVAELAHVMKQGPLQFVGFRESIFVYDAEWLRQFGELYRREVKLPYYCHLRADMMTEEMVDLLAWSGCYTVNVGIETANPELANGVLRRQIRMDRLVHGIRLLKRAGIVVFADNILGIPGGTLEDDLATLELNIELDVDYAAATLCTPYPGTGIAAYAVEHGHFSGDFDLIDDSYYTESVLRFSSDEEKRQIENLHKVFAVTAAIPALLPLMKRLIRLPSNDFFYAMFRAWYLVCHMTDVMPRRLELAELVNSALSIFGVYRGADENRYPAPAPEALPIVEPPAQAACGDTRTVQLRRRPRIAAESAEVPDVR</sequence>
<dbReference type="AlphaFoldDB" id="A9ENR5"/>
<keyword evidence="4" id="KW-0949">S-adenosyl-L-methionine</keyword>
<evidence type="ECO:0000256" key="1">
    <source>
        <dbReference type="ARBA" id="ARBA00001966"/>
    </source>
</evidence>
<dbReference type="KEGG" id="scl:sce0734"/>
<dbReference type="SFLD" id="SFLDG01082">
    <property type="entry name" value="B12-binding_domain_containing"/>
    <property type="match status" value="1"/>
</dbReference>
<dbReference type="InterPro" id="IPR023404">
    <property type="entry name" value="rSAM_horseshoe"/>
</dbReference>
<dbReference type="HOGENOM" id="CLU_021572_4_6_7"/>
<evidence type="ECO:0000256" key="5">
    <source>
        <dbReference type="ARBA" id="ARBA00022723"/>
    </source>
</evidence>
<dbReference type="Proteomes" id="UP000002139">
    <property type="component" value="Chromosome"/>
</dbReference>
<dbReference type="InterPro" id="IPR058240">
    <property type="entry name" value="rSAM_sf"/>
</dbReference>
<evidence type="ECO:0000313" key="10">
    <source>
        <dbReference type="EMBL" id="CAN90891.1"/>
    </source>
</evidence>
<dbReference type="GO" id="GO:0003824">
    <property type="term" value="F:catalytic activity"/>
    <property type="evidence" value="ECO:0007669"/>
    <property type="project" value="InterPro"/>
</dbReference>
<dbReference type="SFLD" id="SFLDG01123">
    <property type="entry name" value="methyltransferase_(Class_B)"/>
    <property type="match status" value="1"/>
</dbReference>
<evidence type="ECO:0000256" key="4">
    <source>
        <dbReference type="ARBA" id="ARBA00022691"/>
    </source>
</evidence>
<keyword evidence="7" id="KW-0411">Iron-sulfur</keyword>
<dbReference type="InterPro" id="IPR036724">
    <property type="entry name" value="Cobalamin-bd_sf"/>
</dbReference>
<organism evidence="10 11">
    <name type="scientific">Sorangium cellulosum (strain So ce56)</name>
    <name type="common">Polyangium cellulosum (strain So ce56)</name>
    <dbReference type="NCBI Taxonomy" id="448385"/>
    <lineage>
        <taxon>Bacteria</taxon>
        <taxon>Pseudomonadati</taxon>
        <taxon>Myxococcota</taxon>
        <taxon>Polyangia</taxon>
        <taxon>Polyangiales</taxon>
        <taxon>Polyangiaceae</taxon>
        <taxon>Sorangium</taxon>
    </lineage>
</organism>
<dbReference type="PANTHER" id="PTHR43409:SF7">
    <property type="entry name" value="BLL1977 PROTEIN"/>
    <property type="match status" value="1"/>
</dbReference>
<dbReference type="Gene3D" id="3.40.50.280">
    <property type="entry name" value="Cobalamin-binding domain"/>
    <property type="match status" value="1"/>
</dbReference>
<comment type="cofactor">
    <cofactor evidence="1">
        <name>[4Fe-4S] cluster</name>
        <dbReference type="ChEBI" id="CHEBI:49883"/>
    </cofactor>
</comment>
<dbReference type="eggNOG" id="COG1032">
    <property type="taxonomic scope" value="Bacteria"/>
</dbReference>
<dbReference type="PROSITE" id="PS51918">
    <property type="entry name" value="RADICAL_SAM"/>
    <property type="match status" value="1"/>
</dbReference>
<evidence type="ECO:0000259" key="9">
    <source>
        <dbReference type="PROSITE" id="PS51918"/>
    </source>
</evidence>
<feature type="domain" description="B12-binding" evidence="8">
    <location>
        <begin position="41"/>
        <end position="168"/>
    </location>
</feature>
<dbReference type="Pfam" id="PF04055">
    <property type="entry name" value="Radical_SAM"/>
    <property type="match status" value="1"/>
</dbReference>
<dbReference type="PANTHER" id="PTHR43409">
    <property type="entry name" value="ANAEROBIC MAGNESIUM-PROTOPORPHYRIN IX MONOMETHYL ESTER CYCLASE-RELATED"/>
    <property type="match status" value="1"/>
</dbReference>
<keyword evidence="3" id="KW-0808">Transferase</keyword>
<feature type="domain" description="Radical SAM core" evidence="9">
    <location>
        <begin position="211"/>
        <end position="457"/>
    </location>
</feature>
<dbReference type="SFLD" id="SFLDS00029">
    <property type="entry name" value="Radical_SAM"/>
    <property type="match status" value="1"/>
</dbReference>
<dbReference type="CDD" id="cd01335">
    <property type="entry name" value="Radical_SAM"/>
    <property type="match status" value="1"/>
</dbReference>
<dbReference type="InterPro" id="IPR034466">
    <property type="entry name" value="Methyltransferase_Class_B"/>
</dbReference>
<dbReference type="GO" id="GO:0051539">
    <property type="term" value="F:4 iron, 4 sulfur cluster binding"/>
    <property type="evidence" value="ECO:0007669"/>
    <property type="project" value="UniProtKB-KW"/>
</dbReference>
<dbReference type="Pfam" id="PF02310">
    <property type="entry name" value="B12-binding"/>
    <property type="match status" value="1"/>
</dbReference>
<dbReference type="EMBL" id="AM746676">
    <property type="protein sequence ID" value="CAN90891.1"/>
    <property type="molecule type" value="Genomic_DNA"/>
</dbReference>
<dbReference type="SUPFAM" id="SSF52242">
    <property type="entry name" value="Cobalamin (vitamin B12)-binding domain"/>
    <property type="match status" value="1"/>
</dbReference>
<dbReference type="SUPFAM" id="SSF102114">
    <property type="entry name" value="Radical SAM enzymes"/>
    <property type="match status" value="1"/>
</dbReference>
<protein>
    <submittedName>
        <fullName evidence="10">Uncharacterized protein</fullName>
    </submittedName>
</protein>
<keyword evidence="5" id="KW-0479">Metal-binding</keyword>
<keyword evidence="6" id="KW-0408">Iron</keyword>
<dbReference type="GO" id="GO:0031419">
    <property type="term" value="F:cobalamin binding"/>
    <property type="evidence" value="ECO:0007669"/>
    <property type="project" value="InterPro"/>
</dbReference>
<reference evidence="10 11" key="1">
    <citation type="journal article" date="2007" name="Nat. Biotechnol.">
        <title>Complete genome sequence of the myxobacterium Sorangium cellulosum.</title>
        <authorList>
            <person name="Schneiker S."/>
            <person name="Perlova O."/>
            <person name="Kaiser O."/>
            <person name="Gerth K."/>
            <person name="Alici A."/>
            <person name="Altmeyer M.O."/>
            <person name="Bartels D."/>
            <person name="Bekel T."/>
            <person name="Beyer S."/>
            <person name="Bode E."/>
            <person name="Bode H.B."/>
            <person name="Bolten C.J."/>
            <person name="Choudhuri J.V."/>
            <person name="Doss S."/>
            <person name="Elnakady Y.A."/>
            <person name="Frank B."/>
            <person name="Gaigalat L."/>
            <person name="Goesmann A."/>
            <person name="Groeger C."/>
            <person name="Gross F."/>
            <person name="Jelsbak L."/>
            <person name="Jelsbak L."/>
            <person name="Kalinowski J."/>
            <person name="Kegler C."/>
            <person name="Knauber T."/>
            <person name="Konietzny S."/>
            <person name="Kopp M."/>
            <person name="Krause L."/>
            <person name="Krug D."/>
            <person name="Linke B."/>
            <person name="Mahmud T."/>
            <person name="Martinez-Arias R."/>
            <person name="McHardy A.C."/>
            <person name="Merai M."/>
            <person name="Meyer F."/>
            <person name="Mormann S."/>
            <person name="Munoz-Dorado J."/>
            <person name="Perez J."/>
            <person name="Pradella S."/>
            <person name="Rachid S."/>
            <person name="Raddatz G."/>
            <person name="Rosenau F."/>
            <person name="Rueckert C."/>
            <person name="Sasse F."/>
            <person name="Scharfe M."/>
            <person name="Schuster S.C."/>
            <person name="Suen G."/>
            <person name="Treuner-Lange A."/>
            <person name="Velicer G.J."/>
            <person name="Vorholter F.-J."/>
            <person name="Weissman K.J."/>
            <person name="Welch R.D."/>
            <person name="Wenzel S.C."/>
            <person name="Whitworth D.E."/>
            <person name="Wilhelm S."/>
            <person name="Wittmann C."/>
            <person name="Bloecker H."/>
            <person name="Puehler A."/>
            <person name="Mueller R."/>
        </authorList>
    </citation>
    <scope>NUCLEOTIDE SEQUENCE [LARGE SCALE GENOMIC DNA]</scope>
    <source>
        <strain evidence="11">So ce56</strain>
    </source>
</reference>
<evidence type="ECO:0000259" key="8">
    <source>
        <dbReference type="PROSITE" id="PS51332"/>
    </source>
</evidence>
<dbReference type="InterPro" id="IPR006158">
    <property type="entry name" value="Cobalamin-bd"/>
</dbReference>